<proteinExistence type="predicted"/>
<dbReference type="GO" id="GO:0042910">
    <property type="term" value="F:xenobiotic transmembrane transporter activity"/>
    <property type="evidence" value="ECO:0007669"/>
    <property type="project" value="InterPro"/>
</dbReference>
<feature type="transmembrane region" description="Helical" evidence="7">
    <location>
        <begin position="323"/>
        <end position="344"/>
    </location>
</feature>
<dbReference type="AlphaFoldDB" id="G5IFJ8"/>
<keyword evidence="9" id="KW-1185">Reference proteome</keyword>
<feature type="transmembrane region" description="Helical" evidence="7">
    <location>
        <begin position="394"/>
        <end position="418"/>
    </location>
</feature>
<feature type="transmembrane region" description="Helical" evidence="7">
    <location>
        <begin position="16"/>
        <end position="35"/>
    </location>
</feature>
<feature type="transmembrane region" description="Helical" evidence="7">
    <location>
        <begin position="142"/>
        <end position="163"/>
    </location>
</feature>
<evidence type="ECO:0000256" key="5">
    <source>
        <dbReference type="ARBA" id="ARBA00022989"/>
    </source>
</evidence>
<dbReference type="NCBIfam" id="TIGR00797">
    <property type="entry name" value="matE"/>
    <property type="match status" value="1"/>
</dbReference>
<dbReference type="RefSeq" id="WP_006780256.1">
    <property type="nucleotide sequence ID" value="NZ_CP040506.1"/>
</dbReference>
<evidence type="ECO:0000256" key="2">
    <source>
        <dbReference type="ARBA" id="ARBA00022448"/>
    </source>
</evidence>
<feature type="transmembrane region" description="Helical" evidence="7">
    <location>
        <begin position="364"/>
        <end position="382"/>
    </location>
</feature>
<keyword evidence="2" id="KW-0813">Transport</keyword>
<dbReference type="GO" id="GO:0015297">
    <property type="term" value="F:antiporter activity"/>
    <property type="evidence" value="ECO:0007669"/>
    <property type="project" value="InterPro"/>
</dbReference>
<evidence type="ECO:0008006" key="10">
    <source>
        <dbReference type="Google" id="ProtNLM"/>
    </source>
</evidence>
<dbReference type="EMBL" id="ADLN01000046">
    <property type="protein sequence ID" value="EHI59781.1"/>
    <property type="molecule type" value="Genomic_DNA"/>
</dbReference>
<keyword evidence="5 7" id="KW-1133">Transmembrane helix</keyword>
<dbReference type="InterPro" id="IPR048279">
    <property type="entry name" value="MdtK-like"/>
</dbReference>
<evidence type="ECO:0000256" key="7">
    <source>
        <dbReference type="SAM" id="Phobius"/>
    </source>
</evidence>
<dbReference type="CDD" id="cd13138">
    <property type="entry name" value="MATE_yoeA_like"/>
    <property type="match status" value="1"/>
</dbReference>
<protein>
    <recommendedName>
        <fullName evidence="10">MATE efflux family protein</fullName>
    </recommendedName>
</protein>
<dbReference type="PANTHER" id="PTHR43549:SF3">
    <property type="entry name" value="MULTIDRUG RESISTANCE PROTEIN YPNP-RELATED"/>
    <property type="match status" value="1"/>
</dbReference>
<dbReference type="InterPro" id="IPR052031">
    <property type="entry name" value="Membrane_Transporter-Flippase"/>
</dbReference>
<evidence type="ECO:0000313" key="9">
    <source>
        <dbReference type="Proteomes" id="UP000005384"/>
    </source>
</evidence>
<gene>
    <name evidence="8" type="ORF">HMPREF9473_02276</name>
</gene>
<feature type="transmembrane region" description="Helical" evidence="7">
    <location>
        <begin position="202"/>
        <end position="221"/>
    </location>
</feature>
<dbReference type="InterPro" id="IPR002528">
    <property type="entry name" value="MATE_fam"/>
</dbReference>
<dbReference type="OrthoDB" id="9811110at2"/>
<dbReference type="Pfam" id="PF01554">
    <property type="entry name" value="MatE"/>
    <property type="match status" value="2"/>
</dbReference>
<organism evidence="8 9">
    <name type="scientific">Hungatella hathewayi WAL-18680</name>
    <dbReference type="NCBI Taxonomy" id="742737"/>
    <lineage>
        <taxon>Bacteria</taxon>
        <taxon>Bacillati</taxon>
        <taxon>Bacillota</taxon>
        <taxon>Clostridia</taxon>
        <taxon>Lachnospirales</taxon>
        <taxon>Lachnospiraceae</taxon>
        <taxon>Hungatella</taxon>
    </lineage>
</organism>
<feature type="transmembrane region" description="Helical" evidence="7">
    <location>
        <begin position="424"/>
        <end position="445"/>
    </location>
</feature>
<keyword evidence="4 7" id="KW-0812">Transmembrane</keyword>
<dbReference type="PIRSF" id="PIRSF006603">
    <property type="entry name" value="DinF"/>
    <property type="match status" value="1"/>
</dbReference>
<dbReference type="Proteomes" id="UP000005384">
    <property type="component" value="Unassembled WGS sequence"/>
</dbReference>
<feature type="transmembrane region" description="Helical" evidence="7">
    <location>
        <begin position="100"/>
        <end position="122"/>
    </location>
</feature>
<evidence type="ECO:0000256" key="4">
    <source>
        <dbReference type="ARBA" id="ARBA00022692"/>
    </source>
</evidence>
<sequence length="457" mass="49997">MSTAASKKVGRNLAEGPILSTLLIFAIPIVLTNLIQQLYSMVDLIIIGQFVGSNGTVGVSIGGEVSDLMTPIATSFSTAGQIYLAQLIGAQETKKSKQAIGTLFTTMMVLSILFAVICIGLHKQILNLLNCPSQAYTQAAQYLIITSLGLPFIFGYNAVCGVLRAMGESKRPMYFIIIAAIVNIVSDLALVVVFHMDAAGTAIATTLSQIGAFLAAFYYMYRHRTQFEFELRPSFFKIDWQCFKLIMVLGIPQLAKTILVRFSMLWVNANLNAYGLTVSATNSIGNKIQKFCEVFILGIDTAAGAMVGQCLGARKQDRAARTIWWSFGSCLLTAILAVFICTTWPKAVFGIFTTDSEVLEYGVIYLHIMWIHFLISAVTGPFQAMVTGCGNVSLGFFVGVLDGFICRIGLSLIFTRILHMEAIGYFWGTALSRTLPALLVLVYFLSGKWRSRKLLSD</sequence>
<keyword evidence="3" id="KW-1003">Cell membrane</keyword>
<feature type="transmembrane region" description="Helical" evidence="7">
    <location>
        <begin position="42"/>
        <end position="62"/>
    </location>
</feature>
<evidence type="ECO:0000256" key="1">
    <source>
        <dbReference type="ARBA" id="ARBA00004651"/>
    </source>
</evidence>
<dbReference type="HOGENOM" id="CLU_012893_5_0_9"/>
<dbReference type="GO" id="GO:0005886">
    <property type="term" value="C:plasma membrane"/>
    <property type="evidence" value="ECO:0007669"/>
    <property type="project" value="UniProtKB-SubCell"/>
</dbReference>
<keyword evidence="6 7" id="KW-0472">Membrane</keyword>
<feature type="transmembrane region" description="Helical" evidence="7">
    <location>
        <begin position="175"/>
        <end position="196"/>
    </location>
</feature>
<evidence type="ECO:0000256" key="6">
    <source>
        <dbReference type="ARBA" id="ARBA00023136"/>
    </source>
</evidence>
<name>G5IFJ8_9FIRM</name>
<evidence type="ECO:0000313" key="8">
    <source>
        <dbReference type="EMBL" id="EHI59781.1"/>
    </source>
</evidence>
<comment type="subcellular location">
    <subcellularLocation>
        <location evidence="1">Cell membrane</location>
        <topology evidence="1">Multi-pass membrane protein</topology>
    </subcellularLocation>
</comment>
<evidence type="ECO:0000256" key="3">
    <source>
        <dbReference type="ARBA" id="ARBA00022475"/>
    </source>
</evidence>
<accession>G5IFJ8</accession>
<comment type="caution">
    <text evidence="8">The sequence shown here is derived from an EMBL/GenBank/DDBJ whole genome shotgun (WGS) entry which is preliminary data.</text>
</comment>
<dbReference type="PANTHER" id="PTHR43549">
    <property type="entry name" value="MULTIDRUG RESISTANCE PROTEIN YPNP-RELATED"/>
    <property type="match status" value="1"/>
</dbReference>
<reference evidence="8 9" key="1">
    <citation type="submission" date="2011-08" db="EMBL/GenBank/DDBJ databases">
        <title>The Genome Sequence of Clostridium hathewayi WAL-18680.</title>
        <authorList>
            <consortium name="The Broad Institute Genome Sequencing Platform"/>
            <person name="Earl A."/>
            <person name="Ward D."/>
            <person name="Feldgarden M."/>
            <person name="Gevers D."/>
            <person name="Finegold S.M."/>
            <person name="Summanen P.H."/>
            <person name="Molitoris D.R."/>
            <person name="Song M."/>
            <person name="Daigneault M."/>
            <person name="Allen-Vercoe E."/>
            <person name="Young S.K."/>
            <person name="Zeng Q."/>
            <person name="Gargeya S."/>
            <person name="Fitzgerald M."/>
            <person name="Haas B."/>
            <person name="Abouelleil A."/>
            <person name="Alvarado L."/>
            <person name="Arachchi H.M."/>
            <person name="Berlin A."/>
            <person name="Brown A."/>
            <person name="Chapman S.B."/>
            <person name="Chen Z."/>
            <person name="Dunbar C."/>
            <person name="Freedman E."/>
            <person name="Gearin G."/>
            <person name="Gellesch M."/>
            <person name="Goldberg J."/>
            <person name="Griggs A."/>
            <person name="Gujja S."/>
            <person name="Heiman D."/>
            <person name="Howarth C."/>
            <person name="Larson L."/>
            <person name="Lui A."/>
            <person name="MacDonald P.J.P."/>
            <person name="Montmayeur A."/>
            <person name="Murphy C."/>
            <person name="Neiman D."/>
            <person name="Pearson M."/>
            <person name="Priest M."/>
            <person name="Roberts A."/>
            <person name="Saif S."/>
            <person name="Shea T."/>
            <person name="Shenoy N."/>
            <person name="Sisk P."/>
            <person name="Stolte C."/>
            <person name="Sykes S."/>
            <person name="Wortman J."/>
            <person name="Nusbaum C."/>
            <person name="Birren B."/>
        </authorList>
    </citation>
    <scope>NUCLEOTIDE SEQUENCE [LARGE SCALE GENOMIC DNA]</scope>
    <source>
        <strain evidence="8 9">WAL-18680</strain>
    </source>
</reference>
<dbReference type="PATRIC" id="fig|742737.3.peg.2301"/>